<dbReference type="Gene3D" id="2.30.130.30">
    <property type="entry name" value="Hypothetical protein"/>
    <property type="match status" value="1"/>
</dbReference>
<accession>A0A0D1Y121</accession>
<dbReference type="AlphaFoldDB" id="A0A0D1Y121"/>
<dbReference type="RefSeq" id="WP_043067444.1">
    <property type="nucleotide sequence ID" value="NZ_BJOA01000339.1"/>
</dbReference>
<sequence length="152" mass="17144">MKVISIIQPWATLIALGEKKFETRSWSTKYRGELAIHSSKKVDKEACRFEPIRSVLTKHGYDESNLPTGVILATCQLSNCFKVFADKGTSAALEAGRMGRIVEGDEYKFGDYSEGRFAWELRDVNALYEPIPAKGKLNLWEHPLTEMVGETQ</sequence>
<evidence type="ECO:0000313" key="3">
    <source>
        <dbReference type="EMBL" id="SDK57196.1"/>
    </source>
</evidence>
<dbReference type="PATRIC" id="fig|47500.8.peg.2555"/>
<evidence type="ECO:0000313" key="5">
    <source>
        <dbReference type="Proteomes" id="UP000182836"/>
    </source>
</evidence>
<evidence type="ECO:0000313" key="2">
    <source>
        <dbReference type="EMBL" id="KON95211.1"/>
    </source>
</evidence>
<dbReference type="OrthoDB" id="359066at2"/>
<dbReference type="SUPFAM" id="SSF88697">
    <property type="entry name" value="PUA domain-like"/>
    <property type="match status" value="1"/>
</dbReference>
<organism evidence="2 4">
    <name type="scientific">Aneurinibacillus migulanus</name>
    <name type="common">Bacillus migulanus</name>
    <dbReference type="NCBI Taxonomy" id="47500"/>
    <lineage>
        <taxon>Bacteria</taxon>
        <taxon>Bacillati</taxon>
        <taxon>Bacillota</taxon>
        <taxon>Bacilli</taxon>
        <taxon>Bacillales</taxon>
        <taxon>Paenibacillaceae</taxon>
        <taxon>Aneurinibacillus group</taxon>
        <taxon>Aneurinibacillus</taxon>
    </lineage>
</organism>
<dbReference type="CDD" id="cd06554">
    <property type="entry name" value="ASCH_ASC-1_like"/>
    <property type="match status" value="1"/>
</dbReference>
<name>A0A0D1Y121_ANEMI</name>
<keyword evidence="4" id="KW-1185">Reference proteome</keyword>
<dbReference type="EMBL" id="LGUG01000004">
    <property type="protein sequence ID" value="KON95211.1"/>
    <property type="molecule type" value="Genomic_DNA"/>
</dbReference>
<dbReference type="InterPro" id="IPR015947">
    <property type="entry name" value="PUA-like_sf"/>
</dbReference>
<proteinExistence type="predicted"/>
<reference evidence="3 5" key="2">
    <citation type="submission" date="2016-10" db="EMBL/GenBank/DDBJ databases">
        <authorList>
            <person name="de Groot N.N."/>
        </authorList>
    </citation>
    <scope>NUCLEOTIDE SEQUENCE [LARGE SCALE GENOMIC DNA]</scope>
    <source>
        <strain evidence="3 5">DSM 2895</strain>
    </source>
</reference>
<reference evidence="2 4" key="1">
    <citation type="submission" date="2015-07" db="EMBL/GenBank/DDBJ databases">
        <title>Fjat-14205 dsm 2895.</title>
        <authorList>
            <person name="Liu B."/>
            <person name="Wang J."/>
            <person name="Zhu Y."/>
            <person name="Liu G."/>
            <person name="Chen Q."/>
            <person name="Chen Z."/>
            <person name="Lan J."/>
            <person name="Che J."/>
            <person name="Ge C."/>
            <person name="Shi H."/>
            <person name="Pan Z."/>
            <person name="Liu X."/>
        </authorList>
    </citation>
    <scope>NUCLEOTIDE SEQUENCE [LARGE SCALE GENOMIC DNA]</scope>
    <source>
        <strain evidence="2 4">DSM 2895</strain>
    </source>
</reference>
<evidence type="ECO:0000259" key="1">
    <source>
        <dbReference type="Pfam" id="PF04266"/>
    </source>
</evidence>
<protein>
    <submittedName>
        <fullName evidence="2">2-oxoglutarate dehydrogenase E1</fullName>
    </submittedName>
    <submittedName>
        <fullName evidence="3">ASCH domain-containing protein</fullName>
    </submittedName>
</protein>
<dbReference type="InterPro" id="IPR007374">
    <property type="entry name" value="ASCH_domain"/>
</dbReference>
<dbReference type="GeneID" id="42304890"/>
<dbReference type="STRING" id="47500.AF333_06700"/>
<dbReference type="EMBL" id="FNED01000074">
    <property type="protein sequence ID" value="SDK57196.1"/>
    <property type="molecule type" value="Genomic_DNA"/>
</dbReference>
<gene>
    <name evidence="2" type="ORF">AF333_06700</name>
    <name evidence="3" type="ORF">SAMN04487909_1749</name>
</gene>
<evidence type="ECO:0000313" key="4">
    <source>
        <dbReference type="Proteomes" id="UP000037269"/>
    </source>
</evidence>
<dbReference type="Proteomes" id="UP000037269">
    <property type="component" value="Unassembled WGS sequence"/>
</dbReference>
<dbReference type="Proteomes" id="UP000182836">
    <property type="component" value="Unassembled WGS sequence"/>
</dbReference>
<dbReference type="Pfam" id="PF04266">
    <property type="entry name" value="ASCH"/>
    <property type="match status" value="1"/>
</dbReference>
<feature type="domain" description="ASCH" evidence="1">
    <location>
        <begin position="5"/>
        <end position="50"/>
    </location>
</feature>